<dbReference type="AlphaFoldDB" id="A0A7D9HWD2"/>
<protein>
    <submittedName>
        <fullName evidence="2">Uncharacterized protein</fullName>
    </submittedName>
</protein>
<evidence type="ECO:0000256" key="1">
    <source>
        <dbReference type="SAM" id="MobiDB-lite"/>
    </source>
</evidence>
<organism evidence="2 3">
    <name type="scientific">Paramuricea clavata</name>
    <name type="common">Red gorgonian</name>
    <name type="synonym">Violescent sea-whip</name>
    <dbReference type="NCBI Taxonomy" id="317549"/>
    <lineage>
        <taxon>Eukaryota</taxon>
        <taxon>Metazoa</taxon>
        <taxon>Cnidaria</taxon>
        <taxon>Anthozoa</taxon>
        <taxon>Octocorallia</taxon>
        <taxon>Malacalcyonacea</taxon>
        <taxon>Plexauridae</taxon>
        <taxon>Paramuricea</taxon>
    </lineage>
</organism>
<feature type="compositionally biased region" description="Polar residues" evidence="1">
    <location>
        <begin position="75"/>
        <end position="89"/>
    </location>
</feature>
<dbReference type="Proteomes" id="UP001152795">
    <property type="component" value="Unassembled WGS sequence"/>
</dbReference>
<feature type="compositionally biased region" description="Basic and acidic residues" evidence="1">
    <location>
        <begin position="98"/>
        <end position="110"/>
    </location>
</feature>
<proteinExistence type="predicted"/>
<evidence type="ECO:0000313" key="2">
    <source>
        <dbReference type="EMBL" id="CAB3992038.1"/>
    </source>
</evidence>
<evidence type="ECO:0000313" key="3">
    <source>
        <dbReference type="Proteomes" id="UP001152795"/>
    </source>
</evidence>
<gene>
    <name evidence="2" type="ORF">PACLA_8A039942</name>
</gene>
<accession>A0A7D9HWD2</accession>
<reference evidence="2" key="1">
    <citation type="submission" date="2020-04" db="EMBL/GenBank/DDBJ databases">
        <authorList>
            <person name="Alioto T."/>
            <person name="Alioto T."/>
            <person name="Gomez Garrido J."/>
        </authorList>
    </citation>
    <scope>NUCLEOTIDE SEQUENCE</scope>
    <source>
        <strain evidence="2">A484AB</strain>
    </source>
</reference>
<comment type="caution">
    <text evidence="2">The sequence shown here is derived from an EMBL/GenBank/DDBJ whole genome shotgun (WGS) entry which is preliminary data.</text>
</comment>
<dbReference type="EMBL" id="CACRXK020001967">
    <property type="protein sequence ID" value="CAB3992038.1"/>
    <property type="molecule type" value="Genomic_DNA"/>
</dbReference>
<name>A0A7D9HWD2_PARCT</name>
<feature type="region of interest" description="Disordered" evidence="1">
    <location>
        <begin position="74"/>
        <end position="110"/>
    </location>
</feature>
<keyword evidence="3" id="KW-1185">Reference proteome</keyword>
<sequence>MAEAEHDNALQCEDREKQLVRELVKFNIYGEQTTLDGIIEAAEKNLKETQARVKELKTLFGGELNEDQKHLGIVPSSSKTNEVPVSSTEVDMDDENIPENKESKSVNDSLRKLHRRRRYKYCCQGLPAISKQS</sequence>